<keyword evidence="2" id="KW-0812">Transmembrane</keyword>
<reference evidence="5" key="2">
    <citation type="submission" date="2021-04" db="EMBL/GenBank/DDBJ databases">
        <authorList>
            <person name="Gilroy R."/>
        </authorList>
    </citation>
    <scope>NUCLEOTIDE SEQUENCE</scope>
    <source>
        <strain evidence="5">A5-1222</strain>
    </source>
</reference>
<keyword evidence="2" id="KW-1133">Transmembrane helix</keyword>
<feature type="compositionally biased region" description="Low complexity" evidence="1">
    <location>
        <begin position="35"/>
        <end position="56"/>
    </location>
</feature>
<evidence type="ECO:0000313" key="6">
    <source>
        <dbReference type="Proteomes" id="UP000824247"/>
    </source>
</evidence>
<comment type="caution">
    <text evidence="5">The sequence shown here is derived from an EMBL/GenBank/DDBJ whole genome shotgun (WGS) entry which is preliminary data.</text>
</comment>
<dbReference type="SMART" id="SM01276">
    <property type="entry name" value="M60-like"/>
    <property type="match status" value="1"/>
</dbReference>
<evidence type="ECO:0000256" key="1">
    <source>
        <dbReference type="SAM" id="MobiDB-lite"/>
    </source>
</evidence>
<dbReference type="PROSITE" id="PS51820">
    <property type="entry name" value="PA14"/>
    <property type="match status" value="1"/>
</dbReference>
<dbReference type="InterPro" id="IPR037524">
    <property type="entry name" value="PA14/GLEYA"/>
</dbReference>
<gene>
    <name evidence="5" type="ORF">H9897_00820</name>
</gene>
<name>A0A9E2KW10_9BACT</name>
<dbReference type="Proteomes" id="UP000824247">
    <property type="component" value="Unassembled WGS sequence"/>
</dbReference>
<proteinExistence type="predicted"/>
<dbReference type="InterPro" id="IPR031161">
    <property type="entry name" value="Peptidase_M60_dom"/>
</dbReference>
<accession>A0A9E2KW10</accession>
<keyword evidence="2" id="KW-0472">Membrane</keyword>
<evidence type="ECO:0008006" key="7">
    <source>
        <dbReference type="Google" id="ProtNLM"/>
    </source>
</evidence>
<reference evidence="5" key="1">
    <citation type="journal article" date="2021" name="PeerJ">
        <title>Extensive microbial diversity within the chicken gut microbiome revealed by metagenomics and culture.</title>
        <authorList>
            <person name="Gilroy R."/>
            <person name="Ravi A."/>
            <person name="Getino M."/>
            <person name="Pursley I."/>
            <person name="Horton D.L."/>
            <person name="Alikhan N.F."/>
            <person name="Baker D."/>
            <person name="Gharbi K."/>
            <person name="Hall N."/>
            <person name="Watson M."/>
            <person name="Adriaenssens E.M."/>
            <person name="Foster-Nyarko E."/>
            <person name="Jarju S."/>
            <person name="Secka A."/>
            <person name="Antonio M."/>
            <person name="Oren A."/>
            <person name="Chaudhuri R.R."/>
            <person name="La Ragione R."/>
            <person name="Hildebrand F."/>
            <person name="Pallen M.J."/>
        </authorList>
    </citation>
    <scope>NUCLEOTIDE SEQUENCE</scope>
    <source>
        <strain evidence="5">A5-1222</strain>
    </source>
</reference>
<evidence type="ECO:0000313" key="5">
    <source>
        <dbReference type="EMBL" id="MBU3830693.1"/>
    </source>
</evidence>
<organism evidence="5 6">
    <name type="scientific">Candidatus Ureaplasma intestinipullorum</name>
    <dbReference type="NCBI Taxonomy" id="2838770"/>
    <lineage>
        <taxon>Bacteria</taxon>
        <taxon>Bacillati</taxon>
        <taxon>Mycoplasmatota</taxon>
        <taxon>Mycoplasmoidales</taxon>
        <taxon>Mycoplasmoidaceae</taxon>
        <taxon>Ureaplasma</taxon>
    </lineage>
</organism>
<dbReference type="PROSITE" id="PS51257">
    <property type="entry name" value="PROKAR_LIPOPROTEIN"/>
    <property type="match status" value="1"/>
</dbReference>
<feature type="transmembrane region" description="Helical" evidence="2">
    <location>
        <begin position="7"/>
        <end position="26"/>
    </location>
</feature>
<feature type="region of interest" description="Disordered" evidence="1">
    <location>
        <begin position="31"/>
        <end position="65"/>
    </location>
</feature>
<feature type="domain" description="PA14" evidence="4">
    <location>
        <begin position="810"/>
        <end position="970"/>
    </location>
</feature>
<protein>
    <recommendedName>
        <fullName evidence="7">Peptidase M60 domain-containing protein</fullName>
    </recommendedName>
</protein>
<evidence type="ECO:0000259" key="4">
    <source>
        <dbReference type="PROSITE" id="PS51820"/>
    </source>
</evidence>
<feature type="domain" description="Peptidase M60" evidence="3">
    <location>
        <begin position="220"/>
        <end position="570"/>
    </location>
</feature>
<evidence type="ECO:0000256" key="2">
    <source>
        <dbReference type="SAM" id="Phobius"/>
    </source>
</evidence>
<dbReference type="PROSITE" id="PS51723">
    <property type="entry name" value="PEPTIDASE_M60"/>
    <property type="match status" value="1"/>
</dbReference>
<sequence length="1290" mass="147020">MTKKRKYFISFGLGIIASAVMVATVVSCSKNTTKNNNGVNGDNNGVNGDNNGDNNGETNKPIWNPVESIPTSSIDEDYSGVNISKPIENIGNTKAEITERYNRTQIPETYTTDLQTQYPNLKYPGWDNNYSNYTLNGFTPTTMNVGSKSYSVKNISQAVWCETTEFNGQRVRYSDPSFIRNEIKQGTFKKHPAANNRYHYDLTNDTQAVKKIFSLPSTAKGITSLGLYAPAGEVCTLKFTQETLTLMKLQGINNFQIWINDSYWDIPENDEFNNGTGRTTNRYPFLATNFTVRLSDISKDGTYQFGTPFGGSIAVFIDTSLGNTGTNDWYPSYHNYEFEITGACENIYYSHGVTTKEQWDDMINRYINPNSENKITAPNLTLDFAYGSMNISANIKNKNTFADTPIKNIVFPKSTLDKWTGFLFISEYFASRDEQKNVRKIHFRFGDNIWGGAGAWGGGDRLSSPISWASSSFLTGADNWTIKNNWGTFHEINHNFQQNSAIWQLNSHGETNQVTMAAFSLLGDNGRWRNKYNWTGEYGQQYSPKDWAWDRFQNMYSIIAFLNNLRKSNRTTGEYDIYGLINFLGGSYNYMNYVRNDIDTSNGIDPTDGTQREGGFYEILELSNFYKLNFWPALENYYPLWHDEKPGWSPLHKWPSSYDTATSEQKKQIDELKKYKSFDFVGNLYSCGSYLWNDDKQDFIYTGDMNAPYQIPAGESYVLDFENGINSVNTNFQWDNLTFPSTTKAGGTLQADPTNPKKLIYTPNKNAVDVIDEFDISISQSKNYHTPDNYVPSYKWKIKIRQATDAPIQTIFSGWNNSVSYNINNYVNDMKAVKNGEAPTTHRNLSVLYNEVHNPTTAQGVFNDSTSTNPYQTKGTMSEFYFVAPEAGNYQFQIKSSIDTRVEIDGENVYEHKGGNMTAFENFKTQYLEKGQKIKISTYVIYRNDPILNYQVLKDGEPIDFMKCVLNENAFKLAPTSAADFLTDKYRYQSRKIDYNNFQTSMFGLNASREKRIINGYRFQSTDPNLVGSNSWKVGMLRDDDDNYMEVFTNPGVHEITLKVDAVFTKPTDVRSIIFYHRTNNHSELRPTKIKVTDENDNVLYDGAYGAQKNDRGKAFSVLTLSKTATVNRLKFTFYNNQLKNNATGIIFDCIQFSPDYQVQINKSIPINSETIWTSGSWKLLNNSDGENISPLNQVSYKSSKYGDVMEFNIFAEGFDIIGQLPEGKLNLEIIVNGKPHIVELDSSSKQYSKILFQYTCPNNGENLNVKIINKSSQPIYIDYIQTYGEYVKF</sequence>
<evidence type="ECO:0000259" key="3">
    <source>
        <dbReference type="PROSITE" id="PS51723"/>
    </source>
</evidence>
<dbReference type="EMBL" id="JAHLFM010000014">
    <property type="protein sequence ID" value="MBU3830693.1"/>
    <property type="molecule type" value="Genomic_DNA"/>
</dbReference>